<dbReference type="GO" id="GO:0003677">
    <property type="term" value="F:DNA binding"/>
    <property type="evidence" value="ECO:0007669"/>
    <property type="project" value="InterPro"/>
</dbReference>
<evidence type="ECO:0000256" key="2">
    <source>
        <dbReference type="ARBA" id="ARBA00022771"/>
    </source>
</evidence>
<dbReference type="GO" id="GO:0005634">
    <property type="term" value="C:nucleus"/>
    <property type="evidence" value="ECO:0007669"/>
    <property type="project" value="InterPro"/>
</dbReference>
<evidence type="ECO:0000313" key="7">
    <source>
        <dbReference type="Proteomes" id="UP001205105"/>
    </source>
</evidence>
<evidence type="ECO:0000256" key="3">
    <source>
        <dbReference type="ARBA" id="ARBA00022833"/>
    </source>
</evidence>
<feature type="compositionally biased region" description="Low complexity" evidence="4">
    <location>
        <begin position="14"/>
        <end position="27"/>
    </location>
</feature>
<accession>A0AAD5DP78</accession>
<dbReference type="EMBL" id="JADXDR010000089">
    <property type="protein sequence ID" value="KAI7839919.1"/>
    <property type="molecule type" value="Genomic_DNA"/>
</dbReference>
<dbReference type="InterPro" id="IPR036893">
    <property type="entry name" value="SBP_sf"/>
</dbReference>
<comment type="caution">
    <text evidence="6">The sequence shown here is derived from an EMBL/GenBank/DDBJ whole genome shotgun (WGS) entry which is preliminary data.</text>
</comment>
<sequence>MSDIPARSRRRLSGAGNAAAVAAAPAGVESDGVERQRERKKPGRKPATSVLCQVAGCGAELLRPGATAGRDYYSRYRICREHCIAPQLIIDGKPQRFCQQAAGTVAAHQPTAFSGLGPEAAVAEVPGPLFPQPQISTSSSEELAERWLAEVLFDGAPADVKSPYEALLVSDVW</sequence>
<dbReference type="InterPro" id="IPR044817">
    <property type="entry name" value="SBP-like"/>
</dbReference>
<name>A0AAD5DP78_9CHLO</name>
<dbReference type="AlphaFoldDB" id="A0AAD5DP78"/>
<keyword evidence="7" id="KW-1185">Reference proteome</keyword>
<dbReference type="Proteomes" id="UP001205105">
    <property type="component" value="Unassembled WGS sequence"/>
</dbReference>
<evidence type="ECO:0000259" key="5">
    <source>
        <dbReference type="PROSITE" id="PS51141"/>
    </source>
</evidence>
<dbReference type="PANTHER" id="PTHR31251:SF169">
    <property type="entry name" value="SQUAMOSA PROMOTER-BINDING-LIKE PROTEIN 8"/>
    <property type="match status" value="1"/>
</dbReference>
<proteinExistence type="predicted"/>
<protein>
    <recommendedName>
        <fullName evidence="5">SBP-type domain-containing protein</fullName>
    </recommendedName>
</protein>
<dbReference type="Pfam" id="PF03110">
    <property type="entry name" value="SBP"/>
    <property type="match status" value="1"/>
</dbReference>
<dbReference type="InterPro" id="IPR004333">
    <property type="entry name" value="SBP_dom"/>
</dbReference>
<evidence type="ECO:0000256" key="1">
    <source>
        <dbReference type="ARBA" id="ARBA00022723"/>
    </source>
</evidence>
<keyword evidence="3" id="KW-0862">Zinc</keyword>
<feature type="region of interest" description="Disordered" evidence="4">
    <location>
        <begin position="1"/>
        <end position="47"/>
    </location>
</feature>
<feature type="domain" description="SBP-type" evidence="5">
    <location>
        <begin position="49"/>
        <end position="100"/>
    </location>
</feature>
<evidence type="ECO:0000313" key="6">
    <source>
        <dbReference type="EMBL" id="KAI7839919.1"/>
    </source>
</evidence>
<dbReference type="GO" id="GO:0008270">
    <property type="term" value="F:zinc ion binding"/>
    <property type="evidence" value="ECO:0007669"/>
    <property type="project" value="UniProtKB-KW"/>
</dbReference>
<reference evidence="6" key="1">
    <citation type="submission" date="2020-11" db="EMBL/GenBank/DDBJ databases">
        <title>Chlorella ohadii genome sequencing and assembly.</title>
        <authorList>
            <person name="Murik O."/>
            <person name="Treves H."/>
            <person name="Kedem I."/>
            <person name="Shotland Y."/>
            <person name="Kaplan A."/>
        </authorList>
    </citation>
    <scope>NUCLEOTIDE SEQUENCE</scope>
    <source>
        <strain evidence="6">1</strain>
    </source>
</reference>
<dbReference type="PANTHER" id="PTHR31251">
    <property type="entry name" value="SQUAMOSA PROMOTER-BINDING-LIKE PROTEIN 4"/>
    <property type="match status" value="1"/>
</dbReference>
<evidence type="ECO:0000256" key="4">
    <source>
        <dbReference type="SAM" id="MobiDB-lite"/>
    </source>
</evidence>
<dbReference type="Gene3D" id="4.10.1100.10">
    <property type="entry name" value="Transcription factor, SBP-box domain"/>
    <property type="match status" value="1"/>
</dbReference>
<dbReference type="PROSITE" id="PS51141">
    <property type="entry name" value="ZF_SBP"/>
    <property type="match status" value="1"/>
</dbReference>
<keyword evidence="2" id="KW-0863">Zinc-finger</keyword>
<organism evidence="6 7">
    <name type="scientific">Chlorella ohadii</name>
    <dbReference type="NCBI Taxonomy" id="2649997"/>
    <lineage>
        <taxon>Eukaryota</taxon>
        <taxon>Viridiplantae</taxon>
        <taxon>Chlorophyta</taxon>
        <taxon>core chlorophytes</taxon>
        <taxon>Trebouxiophyceae</taxon>
        <taxon>Chlorellales</taxon>
        <taxon>Chlorellaceae</taxon>
        <taxon>Chlorella clade</taxon>
        <taxon>Chlorella</taxon>
    </lineage>
</organism>
<gene>
    <name evidence="6" type="ORF">COHA_006313</name>
</gene>
<dbReference type="SUPFAM" id="SSF103612">
    <property type="entry name" value="SBT domain"/>
    <property type="match status" value="1"/>
</dbReference>
<keyword evidence="1" id="KW-0479">Metal-binding</keyword>